<dbReference type="PROSITE" id="PS50011">
    <property type="entry name" value="PROTEIN_KINASE_DOM"/>
    <property type="match status" value="1"/>
</dbReference>
<dbReference type="SUPFAM" id="SSF56112">
    <property type="entry name" value="Protein kinase-like (PK-like)"/>
    <property type="match status" value="1"/>
</dbReference>
<gene>
    <name evidence="20" type="ORF">U9M48_015447</name>
</gene>
<dbReference type="Proteomes" id="UP001341281">
    <property type="component" value="Chromosome 03"/>
</dbReference>
<dbReference type="InterPro" id="IPR002902">
    <property type="entry name" value="GNK2"/>
</dbReference>
<dbReference type="GO" id="GO:0005886">
    <property type="term" value="C:plasma membrane"/>
    <property type="evidence" value="ECO:0007669"/>
    <property type="project" value="TreeGrafter"/>
</dbReference>
<organism evidence="20 21">
    <name type="scientific">Paspalum notatum var. saurae</name>
    <dbReference type="NCBI Taxonomy" id="547442"/>
    <lineage>
        <taxon>Eukaryota</taxon>
        <taxon>Viridiplantae</taxon>
        <taxon>Streptophyta</taxon>
        <taxon>Embryophyta</taxon>
        <taxon>Tracheophyta</taxon>
        <taxon>Spermatophyta</taxon>
        <taxon>Magnoliopsida</taxon>
        <taxon>Liliopsida</taxon>
        <taxon>Poales</taxon>
        <taxon>Poaceae</taxon>
        <taxon>PACMAD clade</taxon>
        <taxon>Panicoideae</taxon>
        <taxon>Andropogonodae</taxon>
        <taxon>Paspaleae</taxon>
        <taxon>Paspalinae</taxon>
        <taxon>Paspalum</taxon>
    </lineage>
</organism>
<keyword evidence="14" id="KW-0325">Glycoprotein</keyword>
<evidence type="ECO:0000259" key="19">
    <source>
        <dbReference type="PROSITE" id="PS51473"/>
    </source>
</evidence>
<name>A0AAQ3T368_PASNO</name>
<dbReference type="FunFam" id="3.30.430.20:FF:000004">
    <property type="entry name" value="Receptor-like serine-threonine protein kinase"/>
    <property type="match status" value="1"/>
</dbReference>
<keyword evidence="6" id="KW-0677">Repeat</keyword>
<keyword evidence="9" id="KW-0611">Plant defense</keyword>
<evidence type="ECO:0000256" key="17">
    <source>
        <dbReference type="SAM" id="Phobius"/>
    </source>
</evidence>
<dbReference type="SMART" id="SM00220">
    <property type="entry name" value="S_TKc"/>
    <property type="match status" value="1"/>
</dbReference>
<keyword evidence="8" id="KW-0418">Kinase</keyword>
<dbReference type="FunFam" id="3.30.430.20:FF:000006">
    <property type="entry name" value="Receptor-like serine-threonine protein kinase"/>
    <property type="match status" value="1"/>
</dbReference>
<dbReference type="Gene3D" id="1.10.510.10">
    <property type="entry name" value="Transferase(Phosphotransferase) domain 1"/>
    <property type="match status" value="1"/>
</dbReference>
<dbReference type="InterPro" id="IPR017441">
    <property type="entry name" value="Protein_kinase_ATP_BS"/>
</dbReference>
<evidence type="ECO:0000256" key="9">
    <source>
        <dbReference type="ARBA" id="ARBA00022821"/>
    </source>
</evidence>
<dbReference type="Gene3D" id="3.30.200.20">
    <property type="entry name" value="Phosphorylase Kinase, domain 1"/>
    <property type="match status" value="1"/>
</dbReference>
<keyword evidence="13" id="KW-1015">Disulfide bond</keyword>
<evidence type="ECO:0000256" key="7">
    <source>
        <dbReference type="ARBA" id="ARBA00022741"/>
    </source>
</evidence>
<feature type="domain" description="Protein kinase" evidence="18">
    <location>
        <begin position="413"/>
        <end position="691"/>
    </location>
</feature>
<dbReference type="GO" id="GO:0005524">
    <property type="term" value="F:ATP binding"/>
    <property type="evidence" value="ECO:0007669"/>
    <property type="project" value="UniProtKB-UniRule"/>
</dbReference>
<dbReference type="CDD" id="cd23509">
    <property type="entry name" value="Gnk2-like"/>
    <property type="match status" value="2"/>
</dbReference>
<evidence type="ECO:0000256" key="11">
    <source>
        <dbReference type="ARBA" id="ARBA00022989"/>
    </source>
</evidence>
<dbReference type="Pfam" id="PF01657">
    <property type="entry name" value="Stress-antifung"/>
    <property type="match status" value="2"/>
</dbReference>
<accession>A0AAQ3T368</accession>
<keyword evidence="5" id="KW-0732">Signal</keyword>
<evidence type="ECO:0000256" key="1">
    <source>
        <dbReference type="ARBA" id="ARBA00004167"/>
    </source>
</evidence>
<evidence type="ECO:0008006" key="22">
    <source>
        <dbReference type="Google" id="ProtNLM"/>
    </source>
</evidence>
<evidence type="ECO:0000256" key="15">
    <source>
        <dbReference type="PROSITE-ProRule" id="PRU10141"/>
    </source>
</evidence>
<dbReference type="Pfam" id="PF00069">
    <property type="entry name" value="Pkinase"/>
    <property type="match status" value="1"/>
</dbReference>
<evidence type="ECO:0000256" key="5">
    <source>
        <dbReference type="ARBA" id="ARBA00022729"/>
    </source>
</evidence>
<evidence type="ECO:0000256" key="4">
    <source>
        <dbReference type="ARBA" id="ARBA00022692"/>
    </source>
</evidence>
<evidence type="ECO:0000259" key="18">
    <source>
        <dbReference type="PROSITE" id="PS50011"/>
    </source>
</evidence>
<dbReference type="AlphaFoldDB" id="A0AAQ3T368"/>
<dbReference type="FunFam" id="3.30.200.20:FF:000142">
    <property type="entry name" value="Cysteine-rich receptor-like protein kinase 10"/>
    <property type="match status" value="1"/>
</dbReference>
<dbReference type="InterPro" id="IPR011009">
    <property type="entry name" value="Kinase-like_dom_sf"/>
</dbReference>
<evidence type="ECO:0000313" key="20">
    <source>
        <dbReference type="EMBL" id="WVZ66188.1"/>
    </source>
</evidence>
<dbReference type="PANTHER" id="PTHR27002">
    <property type="entry name" value="RECEPTOR-LIKE SERINE/THREONINE-PROTEIN KINASE SD1-8"/>
    <property type="match status" value="1"/>
</dbReference>
<dbReference type="InterPro" id="IPR008271">
    <property type="entry name" value="Ser/Thr_kinase_AS"/>
</dbReference>
<keyword evidence="11 17" id="KW-1133">Transmembrane helix</keyword>
<keyword evidence="4 17" id="KW-0812">Transmembrane</keyword>
<dbReference type="Gene3D" id="3.30.430.20">
    <property type="entry name" value="Gnk2 domain, C-X8-C-X2-C motif"/>
    <property type="match status" value="2"/>
</dbReference>
<dbReference type="PROSITE" id="PS00108">
    <property type="entry name" value="PROTEIN_KINASE_ST"/>
    <property type="match status" value="1"/>
</dbReference>
<keyword evidence="3" id="KW-0808">Transferase</keyword>
<feature type="transmembrane region" description="Helical" evidence="17">
    <location>
        <begin position="346"/>
        <end position="370"/>
    </location>
</feature>
<feature type="transmembrane region" description="Helical" evidence="17">
    <location>
        <begin position="55"/>
        <end position="79"/>
    </location>
</feature>
<evidence type="ECO:0000256" key="2">
    <source>
        <dbReference type="ARBA" id="ARBA00022527"/>
    </source>
</evidence>
<keyword evidence="21" id="KW-1185">Reference proteome</keyword>
<evidence type="ECO:0000256" key="3">
    <source>
        <dbReference type="ARBA" id="ARBA00022679"/>
    </source>
</evidence>
<protein>
    <recommendedName>
        <fullName evidence="22">Cysteine-rich receptor-like protein kinase 10</fullName>
    </recommendedName>
</protein>
<feature type="non-terminal residue" evidence="20">
    <location>
        <position position="718"/>
    </location>
</feature>
<feature type="domain" description="Gnk2-homologous" evidence="19">
    <location>
        <begin position="197"/>
        <end position="305"/>
    </location>
</feature>
<dbReference type="InterPro" id="IPR000719">
    <property type="entry name" value="Prot_kinase_dom"/>
</dbReference>
<evidence type="ECO:0000256" key="10">
    <source>
        <dbReference type="ARBA" id="ARBA00022840"/>
    </source>
</evidence>
<dbReference type="GO" id="GO:0042742">
    <property type="term" value="P:defense response to bacterium"/>
    <property type="evidence" value="ECO:0007669"/>
    <property type="project" value="UniProtKB-ARBA"/>
</dbReference>
<keyword evidence="12 17" id="KW-0472">Membrane</keyword>
<evidence type="ECO:0000256" key="8">
    <source>
        <dbReference type="ARBA" id="ARBA00022777"/>
    </source>
</evidence>
<evidence type="ECO:0000256" key="6">
    <source>
        <dbReference type="ARBA" id="ARBA00022737"/>
    </source>
</evidence>
<comment type="subcellular location">
    <subcellularLocation>
        <location evidence="1">Membrane</location>
        <topology evidence="1">Single-pass membrane protein</topology>
    </subcellularLocation>
</comment>
<proteinExistence type="predicted"/>
<feature type="binding site" evidence="15">
    <location>
        <position position="441"/>
    </location>
    <ligand>
        <name>ATP</name>
        <dbReference type="ChEBI" id="CHEBI:30616"/>
    </ligand>
</feature>
<evidence type="ECO:0000256" key="12">
    <source>
        <dbReference type="ARBA" id="ARBA00023136"/>
    </source>
</evidence>
<dbReference type="GO" id="GO:0004674">
    <property type="term" value="F:protein serine/threonine kinase activity"/>
    <property type="evidence" value="ECO:0007669"/>
    <property type="project" value="UniProtKB-KW"/>
</dbReference>
<dbReference type="EMBL" id="CP144747">
    <property type="protein sequence ID" value="WVZ66188.1"/>
    <property type="molecule type" value="Genomic_DNA"/>
</dbReference>
<keyword evidence="10 15" id="KW-0067">ATP-binding</keyword>
<evidence type="ECO:0000313" key="21">
    <source>
        <dbReference type="Proteomes" id="UP001341281"/>
    </source>
</evidence>
<dbReference type="PROSITE" id="PS51473">
    <property type="entry name" value="GNK2"/>
    <property type="match status" value="2"/>
</dbReference>
<dbReference type="CDD" id="cd14066">
    <property type="entry name" value="STKc_IRAK"/>
    <property type="match status" value="1"/>
</dbReference>
<evidence type="ECO:0000256" key="13">
    <source>
        <dbReference type="ARBA" id="ARBA00023157"/>
    </source>
</evidence>
<dbReference type="PANTHER" id="PTHR27002:SF1040">
    <property type="entry name" value="OS07G0538400 PROTEIN"/>
    <property type="match status" value="1"/>
</dbReference>
<dbReference type="FunFam" id="1.10.510.10:FF:000129">
    <property type="entry name" value="cysteine-rich receptor-like protein kinase 10"/>
    <property type="match status" value="1"/>
</dbReference>
<feature type="region of interest" description="Disordered" evidence="16">
    <location>
        <begin position="318"/>
        <end position="338"/>
    </location>
</feature>
<reference evidence="20 21" key="1">
    <citation type="submission" date="2024-02" db="EMBL/GenBank/DDBJ databases">
        <title>High-quality chromosome-scale genome assembly of Pensacola bahiagrass (Paspalum notatum Flugge var. saurae).</title>
        <authorList>
            <person name="Vega J.M."/>
            <person name="Podio M."/>
            <person name="Orjuela J."/>
            <person name="Siena L.A."/>
            <person name="Pessino S.C."/>
            <person name="Combes M.C."/>
            <person name="Mariac C."/>
            <person name="Albertini E."/>
            <person name="Pupilli F."/>
            <person name="Ortiz J.P.A."/>
            <person name="Leblanc O."/>
        </authorList>
    </citation>
    <scope>NUCLEOTIDE SEQUENCE [LARGE SCALE GENOMIC DNA]</scope>
    <source>
        <strain evidence="20">R1</strain>
        <tissue evidence="20">Leaf</tissue>
    </source>
</reference>
<dbReference type="PROSITE" id="PS00107">
    <property type="entry name" value="PROTEIN_KINASE_ATP"/>
    <property type="match status" value="1"/>
</dbReference>
<evidence type="ECO:0000256" key="16">
    <source>
        <dbReference type="SAM" id="MobiDB-lite"/>
    </source>
</evidence>
<keyword evidence="2" id="KW-0723">Serine/threonine-protein kinase</keyword>
<dbReference type="InterPro" id="IPR038408">
    <property type="entry name" value="GNK2_sf"/>
</dbReference>
<feature type="domain" description="Gnk2-homologous" evidence="19">
    <location>
        <begin position="84"/>
        <end position="188"/>
    </location>
</feature>
<keyword evidence="7 15" id="KW-0547">Nucleotide-binding</keyword>
<sequence length="718" mass="78013">LYRNNESSRAWYSHSHYQLPSGLKRTVRLVSPRGAYCYAHESSCIHKHKPASAMLTMPVVMARLVLAVSTIVAAVSLLVPRAAGYPWPFCGASSSFEANSTYQSNLNLLAATLPKNVSASPTLYATAVAGAVPEQVWAMGLCRGDTNASICLSCLTQAFQDLPNDCSYDKDATIYYDPCILHYSDVHTLAADDTGPAMDTYVVSNNNNVTSDPARFMRLLAALMNATVEYAANNSTRRFATGEADFDQEFPKVYTLAQCVPEQTPAQCAKCLAGIVASDLGGFEDNIGGRVLGVNCSYRYETAPFFNGPALVRLASPGSGAPAPATQPPVGTPATTAGAGKGKYRVFAVVLAVVLPTLAALNLVFCFCLWRRRPPVAQPKQSFSMYSAETEDTETVDSMLIDVSTLRAATGDFDERNKLGEGGFGAVYKGVLPVGEEIAVKRLSRSSTQGVKELKNELSLVAKLRHKNLVRLIGVCLEQQERLLVYEFVPNRSLDLILFDSEDENHKLLNWEQRFNIITGIARGLQYLHEDSQLKVVHRDLKASNILLDANMNPKISDFGLARIFERDQTQAVTSRVVGTYGYMAPEYLMRGNYSVKSDAFSFGVMVLEIVTGRKNSDSSNPHNSGDLLTTVWEHWEAGTVTELVDPRMGGSFAKGDVLRCINVGLLCVQGDPAARPVMSTVVMMLGTDTVTLQAPSKPGFFARKSDTTISTDVSLSA</sequence>
<evidence type="ECO:0000256" key="14">
    <source>
        <dbReference type="ARBA" id="ARBA00023180"/>
    </source>
</evidence>